<protein>
    <submittedName>
        <fullName evidence="2">Pilin</fullName>
    </submittedName>
</protein>
<evidence type="ECO:0000256" key="1">
    <source>
        <dbReference type="SAM" id="Phobius"/>
    </source>
</evidence>
<reference evidence="2" key="1">
    <citation type="journal article" date="2023" name="Microb. Genom.">
        <title>Mesoterricola silvestris gen. nov., sp. nov., Mesoterricola sediminis sp. nov., Geothrix oryzae sp. nov., Geothrix edaphica sp. nov., Geothrix rubra sp. nov., and Geothrix limicola sp. nov., six novel members of Acidobacteriota isolated from soils.</title>
        <authorList>
            <person name="Weisberg A.J."/>
            <person name="Pearce E."/>
            <person name="Kramer C.G."/>
            <person name="Chang J.H."/>
            <person name="Clarke C.R."/>
        </authorList>
    </citation>
    <scope>NUCLEOTIDE SEQUENCE</scope>
    <source>
        <strain evidence="2">NRRL_B-16521</strain>
    </source>
</reference>
<sequence length="168" mass="17645">RPGIRPFEVRGFHTPFPFLFGSGGELMRQATLLRRLRHAAAQGHAALNRALVLDRHWTLCWLVTTGTVLLLVCLLGASSASAAGPGQTLGAAASVNEVLTNIRNWIMGIAATLATVFLSIGGLRYMTAGGDPGEVEKAKTAFRGAGWGYGIVVLAPLIVEILKGIVGA</sequence>
<name>A0AAP6BLW0_9ACTN</name>
<evidence type="ECO:0000313" key="3">
    <source>
        <dbReference type="Proteomes" id="UP001282288"/>
    </source>
</evidence>
<organism evidence="2 3">
    <name type="scientific">Streptomyces acidiscabies</name>
    <dbReference type="NCBI Taxonomy" id="42234"/>
    <lineage>
        <taxon>Bacteria</taxon>
        <taxon>Bacillati</taxon>
        <taxon>Actinomycetota</taxon>
        <taxon>Actinomycetes</taxon>
        <taxon>Kitasatosporales</taxon>
        <taxon>Streptomycetaceae</taxon>
        <taxon>Streptomyces</taxon>
    </lineage>
</organism>
<dbReference type="Proteomes" id="UP001282288">
    <property type="component" value="Unassembled WGS sequence"/>
</dbReference>
<dbReference type="Pfam" id="PF18895">
    <property type="entry name" value="T4SS_pilin"/>
    <property type="match status" value="1"/>
</dbReference>
<accession>A0AAP6BLW0</accession>
<keyword evidence="1" id="KW-1133">Transmembrane helix</keyword>
<feature type="transmembrane region" description="Helical" evidence="1">
    <location>
        <begin position="102"/>
        <end position="125"/>
    </location>
</feature>
<comment type="caution">
    <text evidence="2">The sequence shown here is derived from an EMBL/GenBank/DDBJ whole genome shotgun (WGS) entry which is preliminary data.</text>
</comment>
<proteinExistence type="predicted"/>
<feature type="transmembrane region" description="Helical" evidence="1">
    <location>
        <begin position="146"/>
        <end position="166"/>
    </location>
</feature>
<dbReference type="AlphaFoldDB" id="A0AAP6BLW0"/>
<evidence type="ECO:0000313" key="2">
    <source>
        <dbReference type="EMBL" id="MDX2967196.1"/>
    </source>
</evidence>
<keyword evidence="1" id="KW-0472">Membrane</keyword>
<dbReference type="RefSeq" id="WP_319061208.1">
    <property type="nucleotide sequence ID" value="NZ_JARAWC010000086.1"/>
</dbReference>
<feature type="non-terminal residue" evidence="2">
    <location>
        <position position="1"/>
    </location>
</feature>
<dbReference type="InterPro" id="IPR043993">
    <property type="entry name" value="T4SS_pilin"/>
</dbReference>
<gene>
    <name evidence="2" type="ORF">PV399_47020</name>
</gene>
<keyword evidence="1" id="KW-0812">Transmembrane</keyword>
<dbReference type="EMBL" id="JARAWC010000086">
    <property type="protein sequence ID" value="MDX2967196.1"/>
    <property type="molecule type" value="Genomic_DNA"/>
</dbReference>
<feature type="transmembrane region" description="Helical" evidence="1">
    <location>
        <begin position="59"/>
        <end position="82"/>
    </location>
</feature>